<dbReference type="SMART" id="SM00304">
    <property type="entry name" value="HAMP"/>
    <property type="match status" value="1"/>
</dbReference>
<evidence type="ECO:0000259" key="9">
    <source>
        <dbReference type="PROSITE" id="PS50885"/>
    </source>
</evidence>
<evidence type="ECO:0000259" key="8">
    <source>
        <dbReference type="PROSITE" id="PS50111"/>
    </source>
</evidence>
<evidence type="ECO:0000256" key="1">
    <source>
        <dbReference type="ARBA" id="ARBA00004236"/>
    </source>
</evidence>
<feature type="domain" description="Methyl-accepting transducer" evidence="8">
    <location>
        <begin position="400"/>
        <end position="636"/>
    </location>
</feature>
<dbReference type="PROSITE" id="PS50111">
    <property type="entry name" value="CHEMOTAXIS_TRANSDUC_2"/>
    <property type="match status" value="1"/>
</dbReference>
<keyword evidence="7" id="KW-1133">Transmembrane helix</keyword>
<keyword evidence="7" id="KW-0812">Transmembrane</keyword>
<dbReference type="PANTHER" id="PTHR32089:SF112">
    <property type="entry name" value="LYSOZYME-LIKE PROTEIN-RELATED"/>
    <property type="match status" value="1"/>
</dbReference>
<comment type="caution">
    <text evidence="10">The sequence shown here is derived from an EMBL/GenBank/DDBJ whole genome shotgun (WGS) entry which is preliminary data.</text>
</comment>
<dbReference type="Gene3D" id="1.10.287.950">
    <property type="entry name" value="Methyl-accepting chemotaxis protein"/>
    <property type="match status" value="1"/>
</dbReference>
<evidence type="ECO:0000313" key="11">
    <source>
        <dbReference type="Proteomes" id="UP001597541"/>
    </source>
</evidence>
<dbReference type="Pfam" id="PF00015">
    <property type="entry name" value="MCPsignal"/>
    <property type="match status" value="1"/>
</dbReference>
<dbReference type="PANTHER" id="PTHR32089">
    <property type="entry name" value="METHYL-ACCEPTING CHEMOTAXIS PROTEIN MCPB"/>
    <property type="match status" value="1"/>
</dbReference>
<feature type="domain" description="HAMP" evidence="9">
    <location>
        <begin position="329"/>
        <end position="381"/>
    </location>
</feature>
<feature type="transmembrane region" description="Helical" evidence="7">
    <location>
        <begin position="43"/>
        <end position="64"/>
    </location>
</feature>
<accession>A0ABW5PFB6</accession>
<gene>
    <name evidence="10" type="ORF">ACFSUF_16900</name>
</gene>
<protein>
    <submittedName>
        <fullName evidence="10">Methyl-accepting chemotaxis protein</fullName>
    </submittedName>
</protein>
<evidence type="ECO:0000256" key="2">
    <source>
        <dbReference type="ARBA" id="ARBA00022475"/>
    </source>
</evidence>
<keyword evidence="11" id="KW-1185">Reference proteome</keyword>
<dbReference type="SUPFAM" id="SSF58104">
    <property type="entry name" value="Methyl-accepting chemotaxis protein (MCP) signaling domain"/>
    <property type="match status" value="1"/>
</dbReference>
<sequence length="686" mass="75086">MLKKPEGPRLRQLRLLWNKWSVRMERAAIHGRTGPRGSIRNKIIMLVSIAVLGLLLLGAAVFYTQGEYSKADKKVRQVGEAREAGGRIRELLREAKLAQEELLASMDPGRGTRLKESIADIDEMVGQIRTTEDLSVAPGQLEQLRTDSKAYGTLAEALLKQVQDMNALITDMVYSATSFENTVRANNQLELLAGMLHLRGMEKEFLWRRDQAVRQPFAATLNEMKSRIGSSGLLEAERSILLRNLTKYGKGFESVTSLAEEQSINNKSLFELQNRMDQLAGTLNQGLQSDAARIEQKKAKMLSSLQMLQVLLLLLALILMAGTGMAIIRSVSLSIGSLRGSARMIGQGDLRHRASGVKEAELQELADTFNEMAGKMSGALRGVLDASAQLSVSSNTVTSSSIQAEQVSEQANDLIRRIAEGAVEQEHRLNEGMAWLNRIHHQLGQVHQAADSIAHQAAATEESGRSGLAEMEALREVHDAYRQVGEQFVQDIKDTSGSASEINRMVATIEELSNMINLIAMNAAIEAARAGEHGRGFAVVSAEIKKLASRSKLELQSIRSSVGVMESGMRKLQTGVQHLEQHGRRQGLAVERTGLALGTIAAQMEKVSSDLGLMQSSFQEVSDAARSLVAGMQEVELISRESAASSSEIVSVSDIQRQSIQSIRKEAEQLQKLSEQLVTASSKFQL</sequence>
<name>A0ABW5PFB6_9BACL</name>
<evidence type="ECO:0000313" key="10">
    <source>
        <dbReference type="EMBL" id="MFD2614087.1"/>
    </source>
</evidence>
<dbReference type="RefSeq" id="WP_377604574.1">
    <property type="nucleotide sequence ID" value="NZ_JBHUME010000010.1"/>
</dbReference>
<dbReference type="SMART" id="SM00283">
    <property type="entry name" value="MA"/>
    <property type="match status" value="1"/>
</dbReference>
<comment type="subcellular location">
    <subcellularLocation>
        <location evidence="1">Cell membrane</location>
    </subcellularLocation>
</comment>
<reference evidence="11" key="1">
    <citation type="journal article" date="2019" name="Int. J. Syst. Evol. Microbiol.">
        <title>The Global Catalogue of Microorganisms (GCM) 10K type strain sequencing project: providing services to taxonomists for standard genome sequencing and annotation.</title>
        <authorList>
            <consortium name="The Broad Institute Genomics Platform"/>
            <consortium name="The Broad Institute Genome Sequencing Center for Infectious Disease"/>
            <person name="Wu L."/>
            <person name="Ma J."/>
        </authorList>
    </citation>
    <scope>NUCLEOTIDE SEQUENCE [LARGE SCALE GENOMIC DNA]</scope>
    <source>
        <strain evidence="11">KCTC 3950</strain>
    </source>
</reference>
<dbReference type="InterPro" id="IPR004089">
    <property type="entry name" value="MCPsignal_dom"/>
</dbReference>
<organism evidence="10 11">
    <name type="scientific">Paenibacillus gansuensis</name>
    <dbReference type="NCBI Taxonomy" id="306542"/>
    <lineage>
        <taxon>Bacteria</taxon>
        <taxon>Bacillati</taxon>
        <taxon>Bacillota</taxon>
        <taxon>Bacilli</taxon>
        <taxon>Bacillales</taxon>
        <taxon>Paenibacillaceae</taxon>
        <taxon>Paenibacillus</taxon>
    </lineage>
</organism>
<dbReference type="InterPro" id="IPR003660">
    <property type="entry name" value="HAMP_dom"/>
</dbReference>
<dbReference type="Proteomes" id="UP001597541">
    <property type="component" value="Unassembled WGS sequence"/>
</dbReference>
<dbReference type="PROSITE" id="PS50885">
    <property type="entry name" value="HAMP"/>
    <property type="match status" value="1"/>
</dbReference>
<evidence type="ECO:0000256" key="6">
    <source>
        <dbReference type="PROSITE-ProRule" id="PRU00284"/>
    </source>
</evidence>
<dbReference type="Pfam" id="PF00672">
    <property type="entry name" value="HAMP"/>
    <property type="match status" value="1"/>
</dbReference>
<feature type="transmembrane region" description="Helical" evidence="7">
    <location>
        <begin position="307"/>
        <end position="328"/>
    </location>
</feature>
<keyword evidence="4 6" id="KW-0807">Transducer</keyword>
<evidence type="ECO:0000256" key="4">
    <source>
        <dbReference type="ARBA" id="ARBA00023224"/>
    </source>
</evidence>
<comment type="similarity">
    <text evidence="5">Belongs to the methyl-accepting chemotaxis (MCP) protein family.</text>
</comment>
<dbReference type="EMBL" id="JBHUME010000010">
    <property type="protein sequence ID" value="MFD2614087.1"/>
    <property type="molecule type" value="Genomic_DNA"/>
</dbReference>
<keyword evidence="2" id="KW-1003">Cell membrane</keyword>
<proteinExistence type="inferred from homology"/>
<evidence type="ECO:0000256" key="7">
    <source>
        <dbReference type="SAM" id="Phobius"/>
    </source>
</evidence>
<dbReference type="Gene3D" id="6.10.340.10">
    <property type="match status" value="1"/>
</dbReference>
<evidence type="ECO:0000256" key="5">
    <source>
        <dbReference type="ARBA" id="ARBA00029447"/>
    </source>
</evidence>
<dbReference type="CDD" id="cd06225">
    <property type="entry name" value="HAMP"/>
    <property type="match status" value="1"/>
</dbReference>
<evidence type="ECO:0000256" key="3">
    <source>
        <dbReference type="ARBA" id="ARBA00023136"/>
    </source>
</evidence>
<keyword evidence="3 7" id="KW-0472">Membrane</keyword>